<accession>A0A4V6DG57</accession>
<dbReference type="Proteomes" id="UP000310108">
    <property type="component" value="Unassembled WGS sequence"/>
</dbReference>
<sequence length="795" mass="88060">MDLAPSFPRPRSRSPAKFCQQCSAAVAFDDSADGFSKGTNWNEEPTLRHCREGGRIVTLDRVRRWNDTLPGLPRMAESSGAGGGCGMCGFVREALLRRNVAYEGDVSVRGGYLWGGQGDPMDVSATDPGLAFWRCEVYEVAAGGTRENQVAVLNFGIETSDDDVLQWLRVDVKCAPEPLDPDNVEWLKSELRGCEDDCAHAGPASRFLPTRLIDVGQSERDIPRLVVTEDAHALNSRTIDDVEYAALSYCWGPKEEALKQTKTTRDTMTTHCRGMPLGSLSPVVRDTVMVCRALGIRYLWVDALCIVQGDKADWDRESQMMGRVYYSCSVAICPVSSRSCLQGYLGKRPRGLDIGFQSSRQRHIRGTYRLVPSSTDVDEDRMGCPRPGPPLYLDLSRSSWDRRGWTFQELILSPRMIIFGPAMSHFVCETKTRSENGDVGTDQVHGPLRSAINKALGDGLDETDRSAGSTRELHEQWTYVGEVQRRIWTYRTDIFPGLSGLAQAFATITGDAYLAGLWRGALHHQLVWEIPRPVPGDLASLVDGLQHADPYIAPSWSWASRTSYHEHLPDWSFTASSEVDKMASAAHEKGKAYFLGASLPSHVRPEFDLTDYRVDLQGNNPFGPLNGALLRFRGRTCPFPSAVAREALGPSGDCRPSYGKFAGGIGTCMLDWGVGETSAQTPESMRLFLVSSCCSATLEWRRMKWFADCDDEQDFDDWMPSDAEVGGISFPDGYESIETCRYCLDPTHKRTGWGLVVHPTEGSGSCYVRVGAFVLFAHKGGMDLFEHEAEEIILV</sequence>
<organism evidence="2 3">
    <name type="scientific">Colletotrichum tanaceti</name>
    <dbReference type="NCBI Taxonomy" id="1306861"/>
    <lineage>
        <taxon>Eukaryota</taxon>
        <taxon>Fungi</taxon>
        <taxon>Dikarya</taxon>
        <taxon>Ascomycota</taxon>
        <taxon>Pezizomycotina</taxon>
        <taxon>Sordariomycetes</taxon>
        <taxon>Hypocreomycetidae</taxon>
        <taxon>Glomerellales</taxon>
        <taxon>Glomerellaceae</taxon>
        <taxon>Colletotrichum</taxon>
        <taxon>Colletotrichum destructivum species complex</taxon>
    </lineage>
</organism>
<keyword evidence="3" id="KW-1185">Reference proteome</keyword>
<dbReference type="PANTHER" id="PTHR33112">
    <property type="entry name" value="DOMAIN PROTEIN, PUTATIVE-RELATED"/>
    <property type="match status" value="1"/>
</dbReference>
<proteinExistence type="predicted"/>
<comment type="caution">
    <text evidence="2">The sequence shown here is derived from an EMBL/GenBank/DDBJ whole genome shotgun (WGS) entry which is preliminary data.</text>
</comment>
<protein>
    <recommendedName>
        <fullName evidence="1">Heterokaryon incompatibility domain-containing protein</fullName>
    </recommendedName>
</protein>
<evidence type="ECO:0000313" key="3">
    <source>
        <dbReference type="Proteomes" id="UP000310108"/>
    </source>
</evidence>
<name>A0A4V6DG57_9PEZI</name>
<gene>
    <name evidence="2" type="ORF">CTA1_2066</name>
</gene>
<evidence type="ECO:0000313" key="2">
    <source>
        <dbReference type="EMBL" id="TKW51596.1"/>
    </source>
</evidence>
<dbReference type="PANTHER" id="PTHR33112:SF16">
    <property type="entry name" value="HETEROKARYON INCOMPATIBILITY DOMAIN-CONTAINING PROTEIN"/>
    <property type="match status" value="1"/>
</dbReference>
<evidence type="ECO:0000259" key="1">
    <source>
        <dbReference type="Pfam" id="PF06985"/>
    </source>
</evidence>
<dbReference type="InterPro" id="IPR010730">
    <property type="entry name" value="HET"/>
</dbReference>
<dbReference type="AlphaFoldDB" id="A0A4V6DG57"/>
<dbReference type="STRING" id="1306861.A0A4V6DG57"/>
<dbReference type="EMBL" id="PJEX01000294">
    <property type="protein sequence ID" value="TKW51596.1"/>
    <property type="molecule type" value="Genomic_DNA"/>
</dbReference>
<feature type="domain" description="Heterokaryon incompatibility" evidence="1">
    <location>
        <begin position="244"/>
        <end position="409"/>
    </location>
</feature>
<dbReference type="Pfam" id="PF06985">
    <property type="entry name" value="HET"/>
    <property type="match status" value="1"/>
</dbReference>
<reference evidence="2 3" key="1">
    <citation type="journal article" date="2019" name="PLoS ONE">
        <title>Comparative genome analysis indicates high evolutionary potential of pathogenicity genes in Colletotrichum tanaceti.</title>
        <authorList>
            <person name="Lelwala R.V."/>
            <person name="Korhonen P.K."/>
            <person name="Young N.D."/>
            <person name="Scott J.B."/>
            <person name="Ades P.A."/>
            <person name="Gasser R.B."/>
            <person name="Taylor P.W.J."/>
        </authorList>
    </citation>
    <scope>NUCLEOTIDE SEQUENCE [LARGE SCALE GENOMIC DNA]</scope>
    <source>
        <strain evidence="2">BRIP57314</strain>
    </source>
</reference>